<evidence type="ECO:0000313" key="2">
    <source>
        <dbReference type="EMBL" id="KIR61325.1"/>
    </source>
</evidence>
<dbReference type="EMBL" id="JXSX01000003">
    <property type="protein sequence ID" value="KIR61325.1"/>
    <property type="molecule type" value="Genomic_DNA"/>
</dbReference>
<organism evidence="2 3">
    <name type="scientific">Micromonospora haikouensis</name>
    <dbReference type="NCBI Taxonomy" id="686309"/>
    <lineage>
        <taxon>Bacteria</taxon>
        <taxon>Bacillati</taxon>
        <taxon>Actinomycetota</taxon>
        <taxon>Actinomycetes</taxon>
        <taxon>Micromonosporales</taxon>
        <taxon>Micromonosporaceae</taxon>
        <taxon>Micromonospora</taxon>
    </lineage>
</organism>
<dbReference type="PATRIC" id="fig|47853.6.peg.5639"/>
<dbReference type="OrthoDB" id="4330022at2"/>
<comment type="caution">
    <text evidence="2">The sequence shown here is derived from an EMBL/GenBank/DDBJ whole genome shotgun (WGS) entry which is preliminary data.</text>
</comment>
<evidence type="ECO:0000259" key="1">
    <source>
        <dbReference type="Pfam" id="PF04149"/>
    </source>
</evidence>
<evidence type="ECO:0000313" key="3">
    <source>
        <dbReference type="Proteomes" id="UP000032254"/>
    </source>
</evidence>
<sequence>MTSVRFAGATWRKSSVSGDTGCVEAAFVDEEVGVRDSKLSDDSPVLVFARHEWAAFLRGVGNGEFGLATA</sequence>
<dbReference type="RefSeq" id="WP_043968168.1">
    <property type="nucleotide sequence ID" value="NZ_JXSX01000003.1"/>
</dbReference>
<dbReference type="InterPro" id="IPR007278">
    <property type="entry name" value="DUF397"/>
</dbReference>
<proteinExistence type="predicted"/>
<feature type="domain" description="DUF397" evidence="1">
    <location>
        <begin position="9"/>
        <end position="60"/>
    </location>
</feature>
<reference evidence="2 3" key="1">
    <citation type="submission" date="2015-01" db="EMBL/GenBank/DDBJ databases">
        <title>Sequencing and annotation of Micromonospora carbonacea strain JXNU-1 genome.</title>
        <authorList>
            <person name="Long Z."/>
            <person name="Huang Y."/>
            <person name="Jiang Y."/>
        </authorList>
    </citation>
    <scope>NUCLEOTIDE SEQUENCE [LARGE SCALE GENOMIC DNA]</scope>
    <source>
        <strain evidence="2 3">JXNU-1</strain>
    </source>
</reference>
<protein>
    <recommendedName>
        <fullName evidence="1">DUF397 domain-containing protein</fullName>
    </recommendedName>
</protein>
<accession>A0A0D0WV86</accession>
<name>A0A0D0WV86_9ACTN</name>
<dbReference type="Pfam" id="PF04149">
    <property type="entry name" value="DUF397"/>
    <property type="match status" value="1"/>
</dbReference>
<gene>
    <name evidence="2" type="ORF">TK50_26910</name>
</gene>
<dbReference type="GeneID" id="301307655"/>
<keyword evidence="3" id="KW-1185">Reference proteome</keyword>
<dbReference type="Proteomes" id="UP000032254">
    <property type="component" value="Unassembled WGS sequence"/>
</dbReference>
<dbReference type="AlphaFoldDB" id="A0A0D0WV86"/>